<feature type="transmembrane region" description="Helical" evidence="7">
    <location>
        <begin position="23"/>
        <end position="43"/>
    </location>
</feature>
<keyword evidence="5 7" id="KW-1133">Transmembrane helix</keyword>
<dbReference type="Pfam" id="PF00664">
    <property type="entry name" value="ABC_membrane"/>
    <property type="match status" value="1"/>
</dbReference>
<sequence length="566" mass="61541">MNAPASVARWSSYGLLLPFMRRYIAPLAFVIMVSLAATGLGLAQPWLSRLMIDKALIPHDAGFLVRIAVAMVVVAIVGYGLNILASYCYVSTSASMLFDIRVALLRHLQTLSPRFYSTFRLGDLMSRLNSDVSDIQRVTADTLLSIVSNVMTLCGCVAIMLWLNWGMFLISVVLLPACVLIFIKYQKRLTILTREMRERGADLGSMLVESILGMRAITALNASNAEILKFEKRNSAFVSSMLRMQVVSFMAGAVPGTLLTITTSGIVIYGGLLVFAGKMTIGTLVAFMSYQTRLFGPIQVLMGLASGLSSARVSLARVEELLNTPPDVTERPTAVHLNGIRKELRLQGVSLRHGAREILQDINLVIPQGMFCVVLGPSGVGKSSLADLLVRNLDPDRGTVSVDGVDLRDLRLGDLRREILLVDQSPHIFNDTIAANIAFGQSEATSEDVSRAARLAGLQALAERLPMGLQTQTGERGLALSAGERQRVALARALLRNPAVLILDEPTAALDGQTEEFVANSLRRALPSATFIVITHRPVLAERADMVVMIEDGRIQLKRSVETLDA</sequence>
<dbReference type="OrthoDB" id="5288404at2"/>
<name>A0A511XF26_9PROT</name>
<keyword evidence="3" id="KW-0547">Nucleotide-binding</keyword>
<evidence type="ECO:0000256" key="2">
    <source>
        <dbReference type="ARBA" id="ARBA00022692"/>
    </source>
</evidence>
<evidence type="ECO:0000256" key="3">
    <source>
        <dbReference type="ARBA" id="ARBA00022741"/>
    </source>
</evidence>
<dbReference type="PANTHER" id="PTHR43394:SF1">
    <property type="entry name" value="ATP-BINDING CASSETTE SUB-FAMILY B MEMBER 10, MITOCHONDRIAL"/>
    <property type="match status" value="1"/>
</dbReference>
<comment type="caution">
    <text evidence="10">The sequence shown here is derived from an EMBL/GenBank/DDBJ whole genome shotgun (WGS) entry which is preliminary data.</text>
</comment>
<dbReference type="InterPro" id="IPR003439">
    <property type="entry name" value="ABC_transporter-like_ATP-bd"/>
</dbReference>
<dbReference type="GO" id="GO:0005524">
    <property type="term" value="F:ATP binding"/>
    <property type="evidence" value="ECO:0007669"/>
    <property type="project" value="UniProtKB-KW"/>
</dbReference>
<keyword evidence="2 7" id="KW-0812">Transmembrane</keyword>
<dbReference type="PROSITE" id="PS50893">
    <property type="entry name" value="ABC_TRANSPORTER_2"/>
    <property type="match status" value="1"/>
</dbReference>
<dbReference type="Gene3D" id="3.40.50.300">
    <property type="entry name" value="P-loop containing nucleotide triphosphate hydrolases"/>
    <property type="match status" value="1"/>
</dbReference>
<evidence type="ECO:0000313" key="11">
    <source>
        <dbReference type="Proteomes" id="UP000321635"/>
    </source>
</evidence>
<evidence type="ECO:0000256" key="1">
    <source>
        <dbReference type="ARBA" id="ARBA00004651"/>
    </source>
</evidence>
<keyword evidence="4" id="KW-0067">ATP-binding</keyword>
<dbReference type="InterPro" id="IPR011527">
    <property type="entry name" value="ABC1_TM_dom"/>
</dbReference>
<organism evidence="10 11">
    <name type="scientific">Acetobacter nitrogenifigens DSM 23921 = NBRC 105050</name>
    <dbReference type="NCBI Taxonomy" id="1120919"/>
    <lineage>
        <taxon>Bacteria</taxon>
        <taxon>Pseudomonadati</taxon>
        <taxon>Pseudomonadota</taxon>
        <taxon>Alphaproteobacteria</taxon>
        <taxon>Acetobacterales</taxon>
        <taxon>Acetobacteraceae</taxon>
        <taxon>Acetobacter</taxon>
    </lineage>
</organism>
<evidence type="ECO:0000256" key="6">
    <source>
        <dbReference type="ARBA" id="ARBA00023136"/>
    </source>
</evidence>
<evidence type="ECO:0000259" key="8">
    <source>
        <dbReference type="PROSITE" id="PS50893"/>
    </source>
</evidence>
<dbReference type="SUPFAM" id="SSF52540">
    <property type="entry name" value="P-loop containing nucleoside triphosphate hydrolases"/>
    <property type="match status" value="1"/>
</dbReference>
<reference evidence="10 11" key="1">
    <citation type="submission" date="2019-07" db="EMBL/GenBank/DDBJ databases">
        <title>Whole genome shotgun sequence of Acetobacter nitrogenifigens NBRC 105050.</title>
        <authorList>
            <person name="Hosoyama A."/>
            <person name="Uohara A."/>
            <person name="Ohji S."/>
            <person name="Ichikawa N."/>
        </authorList>
    </citation>
    <scope>NUCLEOTIDE SEQUENCE [LARGE SCALE GENOMIC DNA]</scope>
    <source>
        <strain evidence="10 11">NBRC 105050</strain>
    </source>
</reference>
<accession>A0A511XF26</accession>
<dbReference type="EMBL" id="BJYF01000045">
    <property type="protein sequence ID" value="GEN61562.1"/>
    <property type="molecule type" value="Genomic_DNA"/>
</dbReference>
<feature type="transmembrane region" description="Helical" evidence="7">
    <location>
        <begin position="242"/>
        <end position="261"/>
    </location>
</feature>
<dbReference type="InterPro" id="IPR036640">
    <property type="entry name" value="ABC1_TM_sf"/>
</dbReference>
<dbReference type="Pfam" id="PF00005">
    <property type="entry name" value="ABC_tran"/>
    <property type="match status" value="1"/>
</dbReference>
<dbReference type="GO" id="GO:0005886">
    <property type="term" value="C:plasma membrane"/>
    <property type="evidence" value="ECO:0007669"/>
    <property type="project" value="UniProtKB-SubCell"/>
</dbReference>
<dbReference type="PROSITE" id="PS50929">
    <property type="entry name" value="ABC_TM1F"/>
    <property type="match status" value="1"/>
</dbReference>
<dbReference type="SUPFAM" id="SSF90123">
    <property type="entry name" value="ABC transporter transmembrane region"/>
    <property type="match status" value="1"/>
</dbReference>
<dbReference type="AlphaFoldDB" id="A0A511XF26"/>
<dbReference type="Gene3D" id="1.20.1560.10">
    <property type="entry name" value="ABC transporter type 1, transmembrane domain"/>
    <property type="match status" value="1"/>
</dbReference>
<feature type="domain" description="ABC transmembrane type-1" evidence="9">
    <location>
        <begin position="28"/>
        <end position="310"/>
    </location>
</feature>
<dbReference type="InterPro" id="IPR017871">
    <property type="entry name" value="ABC_transporter-like_CS"/>
</dbReference>
<dbReference type="Proteomes" id="UP000321635">
    <property type="component" value="Unassembled WGS sequence"/>
</dbReference>
<dbReference type="GO" id="GO:0015421">
    <property type="term" value="F:ABC-type oligopeptide transporter activity"/>
    <property type="evidence" value="ECO:0007669"/>
    <property type="project" value="TreeGrafter"/>
</dbReference>
<dbReference type="InterPro" id="IPR039421">
    <property type="entry name" value="Type_1_exporter"/>
</dbReference>
<dbReference type="SMART" id="SM00382">
    <property type="entry name" value="AAA"/>
    <property type="match status" value="1"/>
</dbReference>
<evidence type="ECO:0000256" key="4">
    <source>
        <dbReference type="ARBA" id="ARBA00022840"/>
    </source>
</evidence>
<evidence type="ECO:0000256" key="7">
    <source>
        <dbReference type="SAM" id="Phobius"/>
    </source>
</evidence>
<dbReference type="PANTHER" id="PTHR43394">
    <property type="entry name" value="ATP-DEPENDENT PERMEASE MDL1, MITOCHONDRIAL"/>
    <property type="match status" value="1"/>
</dbReference>
<feature type="transmembrane region" description="Helical" evidence="7">
    <location>
        <begin position="168"/>
        <end position="185"/>
    </location>
</feature>
<dbReference type="CDD" id="cd07346">
    <property type="entry name" value="ABC_6TM_exporters"/>
    <property type="match status" value="1"/>
</dbReference>
<protein>
    <submittedName>
        <fullName evidence="10">ABC transporter permease</fullName>
    </submittedName>
</protein>
<dbReference type="STRING" id="1120919.GCA_000429165_03703"/>
<evidence type="ECO:0000313" key="10">
    <source>
        <dbReference type="EMBL" id="GEN61562.1"/>
    </source>
</evidence>
<evidence type="ECO:0000256" key="5">
    <source>
        <dbReference type="ARBA" id="ARBA00022989"/>
    </source>
</evidence>
<keyword evidence="6 7" id="KW-0472">Membrane</keyword>
<dbReference type="InterPro" id="IPR027417">
    <property type="entry name" value="P-loop_NTPase"/>
</dbReference>
<keyword evidence="11" id="KW-1185">Reference proteome</keyword>
<dbReference type="RefSeq" id="WP_026399094.1">
    <property type="nucleotide sequence ID" value="NZ_BJYF01000045.1"/>
</dbReference>
<dbReference type="InterPro" id="IPR003593">
    <property type="entry name" value="AAA+_ATPase"/>
</dbReference>
<dbReference type="GO" id="GO:0016887">
    <property type="term" value="F:ATP hydrolysis activity"/>
    <property type="evidence" value="ECO:0007669"/>
    <property type="project" value="InterPro"/>
</dbReference>
<feature type="domain" description="ABC transporter" evidence="8">
    <location>
        <begin position="344"/>
        <end position="566"/>
    </location>
</feature>
<evidence type="ECO:0000259" key="9">
    <source>
        <dbReference type="PROSITE" id="PS50929"/>
    </source>
</evidence>
<comment type="subcellular location">
    <subcellularLocation>
        <location evidence="1">Cell membrane</location>
        <topology evidence="1">Multi-pass membrane protein</topology>
    </subcellularLocation>
</comment>
<dbReference type="PROSITE" id="PS00211">
    <property type="entry name" value="ABC_TRANSPORTER_1"/>
    <property type="match status" value="1"/>
</dbReference>
<feature type="transmembrane region" description="Helical" evidence="7">
    <location>
        <begin position="63"/>
        <end position="81"/>
    </location>
</feature>
<gene>
    <name evidence="10" type="ORF">ANI02nite_34460</name>
</gene>
<proteinExistence type="predicted"/>
<feature type="transmembrane region" description="Helical" evidence="7">
    <location>
        <begin position="143"/>
        <end position="162"/>
    </location>
</feature>